<feature type="region of interest" description="Disordered" evidence="1">
    <location>
        <begin position="348"/>
        <end position="442"/>
    </location>
</feature>
<gene>
    <name evidence="2" type="ORF">PHLCEN_2v2353</name>
</gene>
<evidence type="ECO:0000256" key="1">
    <source>
        <dbReference type="SAM" id="MobiDB-lite"/>
    </source>
</evidence>
<feature type="compositionally biased region" description="Acidic residues" evidence="1">
    <location>
        <begin position="377"/>
        <end position="393"/>
    </location>
</feature>
<evidence type="ECO:0000313" key="3">
    <source>
        <dbReference type="Proteomes" id="UP000186601"/>
    </source>
</evidence>
<dbReference type="STRING" id="98765.A0A2R6RM39"/>
<reference evidence="2 3" key="1">
    <citation type="submission" date="2018-02" db="EMBL/GenBank/DDBJ databases">
        <title>Genome sequence of the basidiomycete white-rot fungus Phlebia centrifuga.</title>
        <authorList>
            <person name="Granchi Z."/>
            <person name="Peng M."/>
            <person name="de Vries R.P."/>
            <person name="Hilden K."/>
            <person name="Makela M.R."/>
            <person name="Grigoriev I."/>
            <person name="Riley R."/>
        </authorList>
    </citation>
    <scope>NUCLEOTIDE SEQUENCE [LARGE SCALE GENOMIC DNA]</scope>
    <source>
        <strain evidence="2 3">FBCC195</strain>
    </source>
</reference>
<feature type="compositionally biased region" description="Acidic residues" evidence="1">
    <location>
        <begin position="421"/>
        <end position="430"/>
    </location>
</feature>
<dbReference type="OrthoDB" id="3262759at2759"/>
<proteinExistence type="predicted"/>
<feature type="compositionally biased region" description="Acidic residues" evidence="1">
    <location>
        <begin position="400"/>
        <end position="414"/>
    </location>
</feature>
<comment type="caution">
    <text evidence="2">The sequence shown here is derived from an EMBL/GenBank/DDBJ whole genome shotgun (WGS) entry which is preliminary data.</text>
</comment>
<dbReference type="Gene3D" id="1.10.510.10">
    <property type="entry name" value="Transferase(Phosphotransferase) domain 1"/>
    <property type="match status" value="1"/>
</dbReference>
<dbReference type="InterPro" id="IPR011009">
    <property type="entry name" value="Kinase-like_dom_sf"/>
</dbReference>
<dbReference type="AlphaFoldDB" id="A0A2R6RM39"/>
<dbReference type="Proteomes" id="UP000186601">
    <property type="component" value="Unassembled WGS sequence"/>
</dbReference>
<feature type="region of interest" description="Disordered" evidence="1">
    <location>
        <begin position="574"/>
        <end position="618"/>
    </location>
</feature>
<sequence>MSVTSTILPSYPELSPWEMDPVPFNLKPPPPQDDMLDTPDFVAATLKHAQSTGMNPLYMWYGTNPLIIFDERMKSASLPFNSHTPPPPLLRACITEDITVLEQICPRGNTPLFKVCIGQDVRLLKVFTDRDWDEEFNPPADLPPAMVRFEREKYAYAHLLHYGICEKGTVPRCYGWFDLSRADVEHICALPRIDKDLAALKTLRRTPKAIILEYFPDAVRLSVTNITLDIADVALRALHTIHSAYVMHNDIHRRNILLLPDNRVIWVDFDSSTCLSEAGSKMRRQDLLGELEEGWGLFYNFLVRVSLLNDRDEQFCLMSFLLAAGQAYRLSALAILKPMDYLHVKGKAVEGEEQSGGSKSSNELEARMERAMRDAQEESDEDGILEGSDEEEMASGSGLSEEDEEDSDDDEEVEMQLGSEAESEEEDEDSASLKPPSKKQKLLQNPDYLPEHLFASAFSQNAAAASASSAKSEGKKRAASALPKKRRRVKQNAKDIVVGSRTIRTLPSSNTQTAAAAPRTLAPPAKVTKFIGRSLNFQILINPNIAVFSPPPSIEVKPFTPFNVELKTAKKGKNQLGLPRQRVTSAARRTALGWSKRSVGKTSTSSDKENVDQNMVIT</sequence>
<dbReference type="SUPFAM" id="SSF56112">
    <property type="entry name" value="Protein kinase-like (PK-like)"/>
    <property type="match status" value="1"/>
</dbReference>
<keyword evidence="3" id="KW-1185">Reference proteome</keyword>
<feature type="region of interest" description="Disordered" evidence="1">
    <location>
        <begin position="467"/>
        <end position="494"/>
    </location>
</feature>
<dbReference type="EMBL" id="MLYV02000220">
    <property type="protein sequence ID" value="PSS31097.1"/>
    <property type="molecule type" value="Genomic_DNA"/>
</dbReference>
<name>A0A2R6RM39_9APHY</name>
<evidence type="ECO:0000313" key="2">
    <source>
        <dbReference type="EMBL" id="PSS31097.1"/>
    </source>
</evidence>
<evidence type="ECO:0008006" key="4">
    <source>
        <dbReference type="Google" id="ProtNLM"/>
    </source>
</evidence>
<organism evidence="2 3">
    <name type="scientific">Hermanssonia centrifuga</name>
    <dbReference type="NCBI Taxonomy" id="98765"/>
    <lineage>
        <taxon>Eukaryota</taxon>
        <taxon>Fungi</taxon>
        <taxon>Dikarya</taxon>
        <taxon>Basidiomycota</taxon>
        <taxon>Agaricomycotina</taxon>
        <taxon>Agaricomycetes</taxon>
        <taxon>Polyporales</taxon>
        <taxon>Meruliaceae</taxon>
        <taxon>Hermanssonia</taxon>
    </lineage>
</organism>
<protein>
    <recommendedName>
        <fullName evidence="4">Protein kinase domain-containing protein</fullName>
    </recommendedName>
</protein>
<accession>A0A2R6RM39</accession>
<feature type="compositionally biased region" description="Basic and acidic residues" evidence="1">
    <location>
        <begin position="362"/>
        <end position="376"/>
    </location>
</feature>